<proteinExistence type="predicted"/>
<gene>
    <name evidence="1" type="ORF">FB470_006813</name>
</gene>
<dbReference type="Gene3D" id="3.40.50.10540">
    <property type="entry name" value="Crotonobetainyl-coa:carnitine coa-transferase, domain 1"/>
    <property type="match status" value="1"/>
</dbReference>
<evidence type="ECO:0000313" key="1">
    <source>
        <dbReference type="EMBL" id="MDQ0382819.1"/>
    </source>
</evidence>
<dbReference type="InterPro" id="IPR050509">
    <property type="entry name" value="CoA-transferase_III"/>
</dbReference>
<evidence type="ECO:0000313" key="2">
    <source>
        <dbReference type="Proteomes" id="UP001229651"/>
    </source>
</evidence>
<protein>
    <submittedName>
        <fullName evidence="1">Crotonobetainyl-CoA:carnitine CoA-transferase CaiB-like acyl-CoA transferase</fullName>
    </submittedName>
</protein>
<sequence>MADDDSRAYLPLAGVRVLDLAKLIPGDLATRVLADLGAEVVKVEMPGSGDYLRRIPPMDGDQSFHHLTLNRGKRSIALDLRRTEDRETFFRLADKADAIVEVSQPGRFLEMGIDFAEMRRRRPELVICSISGFGQTGPLSTLPSHGYSMDALAGTAIVRRDSDRTHFADGGPVSSISGEGGANAAATATIAALYAARTTGRGAWIDISCWDAAAEMSRAAIAYRAARNAPRPNEMGEWSLYAIYRSSDDRDVVLCAIEQKFFEQFCRGLGREDLLERWSADGGNAVDYGDLTLRDELDKIFRSATAEEWLQRFIDWDVPGGIVQTPDDLAESAHTEARGLLERNWRGTVPNVLSPIRWMDSGTRPGQGARPCSEVGADTAAVLDDWLGA</sequence>
<organism evidence="1 2">
    <name type="scientific">Amycolatopsis thermophila</name>
    <dbReference type="NCBI Taxonomy" id="206084"/>
    <lineage>
        <taxon>Bacteria</taxon>
        <taxon>Bacillati</taxon>
        <taxon>Actinomycetota</taxon>
        <taxon>Actinomycetes</taxon>
        <taxon>Pseudonocardiales</taxon>
        <taxon>Pseudonocardiaceae</taxon>
        <taxon>Amycolatopsis</taxon>
    </lineage>
</organism>
<dbReference type="InterPro" id="IPR003673">
    <property type="entry name" value="CoA-Trfase_fam_III"/>
</dbReference>
<reference evidence="1 2" key="1">
    <citation type="submission" date="2023-07" db="EMBL/GenBank/DDBJ databases">
        <title>Sequencing the genomes of 1000 actinobacteria strains.</title>
        <authorList>
            <person name="Klenk H.-P."/>
        </authorList>
    </citation>
    <scope>NUCLEOTIDE SEQUENCE [LARGE SCALE GENOMIC DNA]</scope>
    <source>
        <strain evidence="1 2">DSM 45805</strain>
    </source>
</reference>
<dbReference type="Proteomes" id="UP001229651">
    <property type="component" value="Unassembled WGS sequence"/>
</dbReference>
<accession>A0ABU0F5F1</accession>
<comment type="caution">
    <text evidence="1">The sequence shown here is derived from an EMBL/GenBank/DDBJ whole genome shotgun (WGS) entry which is preliminary data.</text>
</comment>
<dbReference type="Gene3D" id="3.30.1540.10">
    <property type="entry name" value="formyl-coa transferase, domain 3"/>
    <property type="match status" value="1"/>
</dbReference>
<dbReference type="RefSeq" id="WP_306998326.1">
    <property type="nucleotide sequence ID" value="NZ_JAUSUT010000001.1"/>
</dbReference>
<dbReference type="Pfam" id="PF02515">
    <property type="entry name" value="CoA_transf_3"/>
    <property type="match status" value="1"/>
</dbReference>
<keyword evidence="2" id="KW-1185">Reference proteome</keyword>
<dbReference type="PANTHER" id="PTHR48228:SF5">
    <property type="entry name" value="ALPHA-METHYLACYL-COA RACEMASE"/>
    <property type="match status" value="1"/>
</dbReference>
<dbReference type="InterPro" id="IPR023606">
    <property type="entry name" value="CoA-Trfase_III_dom_1_sf"/>
</dbReference>
<dbReference type="InterPro" id="IPR044855">
    <property type="entry name" value="CoA-Trfase_III_dom3_sf"/>
</dbReference>
<name>A0ABU0F5F1_9PSEU</name>
<dbReference type="SUPFAM" id="SSF89796">
    <property type="entry name" value="CoA-transferase family III (CaiB/BaiF)"/>
    <property type="match status" value="1"/>
</dbReference>
<dbReference type="EMBL" id="JAUSUT010000001">
    <property type="protein sequence ID" value="MDQ0382819.1"/>
    <property type="molecule type" value="Genomic_DNA"/>
</dbReference>
<dbReference type="PANTHER" id="PTHR48228">
    <property type="entry name" value="SUCCINYL-COA--D-CITRAMALATE COA-TRANSFERASE"/>
    <property type="match status" value="1"/>
</dbReference>